<reference evidence="3 4" key="1">
    <citation type="submission" date="2024-10" db="EMBL/GenBank/DDBJ databases">
        <title>The Natural Products Discovery Center: Release of the First 8490 Sequenced Strains for Exploring Actinobacteria Biosynthetic Diversity.</title>
        <authorList>
            <person name="Kalkreuter E."/>
            <person name="Kautsar S.A."/>
            <person name="Yang D."/>
            <person name="Bader C.D."/>
            <person name="Teijaro C.N."/>
            <person name="Fluegel L."/>
            <person name="Davis C.M."/>
            <person name="Simpson J.R."/>
            <person name="Lauterbach L."/>
            <person name="Steele A.D."/>
            <person name="Gui C."/>
            <person name="Meng S."/>
            <person name="Li G."/>
            <person name="Viehrig K."/>
            <person name="Ye F."/>
            <person name="Su P."/>
            <person name="Kiefer A.F."/>
            <person name="Nichols A."/>
            <person name="Cepeda A.J."/>
            <person name="Yan W."/>
            <person name="Fan B."/>
            <person name="Jiang Y."/>
            <person name="Adhikari A."/>
            <person name="Zheng C.-J."/>
            <person name="Schuster L."/>
            <person name="Cowan T.M."/>
            <person name="Smanski M.J."/>
            <person name="Chevrette M.G."/>
            <person name="De Carvalho L.P.S."/>
            <person name="Shen B."/>
        </authorList>
    </citation>
    <scope>NUCLEOTIDE SEQUENCE [LARGE SCALE GENOMIC DNA]</scope>
    <source>
        <strain evidence="3 4">NPDC053399</strain>
    </source>
</reference>
<organism evidence="3 4">
    <name type="scientific">Streptomyces fildesensis</name>
    <dbReference type="NCBI Taxonomy" id="375757"/>
    <lineage>
        <taxon>Bacteria</taxon>
        <taxon>Bacillati</taxon>
        <taxon>Actinomycetota</taxon>
        <taxon>Actinomycetes</taxon>
        <taxon>Kitasatosporales</taxon>
        <taxon>Streptomycetaceae</taxon>
        <taxon>Streptomyces</taxon>
    </lineage>
</organism>
<dbReference type="InterPro" id="IPR024535">
    <property type="entry name" value="RHGA/B-epi-like_pectate_lyase"/>
</dbReference>
<comment type="caution">
    <text evidence="3">The sequence shown here is derived from an EMBL/GenBank/DDBJ whole genome shotgun (WGS) entry which is preliminary data.</text>
</comment>
<dbReference type="InterPro" id="IPR011050">
    <property type="entry name" value="Pectin_lyase_fold/virulence"/>
</dbReference>
<sequence length="561" mass="60625">MTISRRRLLTGAIQVSTAAVAATALGGRTAFAAPPPSAGVPSPLWAEFKAAPYTHPQIPNVARAGYNGGERNFPRRPVRANVLHYGAEPDGSADAAPAINRAIADVGKRGGGTVLLPRGTYRIDDVIQLGWSNVTLRGEGSGTTKLFATRSLTEIIGAYGSRYGGNKSSWSWAGGLVWVCPRERYRTLTDAIKAKAWPFEGWTGNKRDEWQTLATITAVAQQGDFTVTVDDPSRLRRGDRVLLQLADDAGHTLLDHMAGDVDGAATYDWSDKTKVLSYVPYEWPARVTGIRGHRVTLDRPLPLDTRLGWAPKLTTLIDPVVNSGVEGLTIEMVETPQAQHLLDTGYNGLVLQCAWDCWADDVHAVNVDNGFLLVAAKGSTLRRTRVSGRGSHHPYCCREGSHDNLIEDFAIDQRTVIPAPAGTQLHGINVEGLSSYNVWSRGRMDMGTFDTHRGLPFANVRTEITVFNDGQHGGDASAGPLYGARFTHWNVTVANGRAGCVKIDDIAPYSATVGISEVTPFGQIDVPDFTGPLHSRLESYGTPAVTPPNLYEAQRHLNGCS</sequence>
<protein>
    <submittedName>
        <fullName evidence="3">Glycosyl hydrolase family 28-related protein</fullName>
    </submittedName>
</protein>
<feature type="signal peptide" evidence="1">
    <location>
        <begin position="1"/>
        <end position="32"/>
    </location>
</feature>
<keyword evidence="1" id="KW-0732">Signal</keyword>
<dbReference type="GO" id="GO:0016787">
    <property type="term" value="F:hydrolase activity"/>
    <property type="evidence" value="ECO:0007669"/>
    <property type="project" value="UniProtKB-KW"/>
</dbReference>
<accession>A0ABW8CII7</accession>
<dbReference type="InterPro" id="IPR012334">
    <property type="entry name" value="Pectin_lyas_fold"/>
</dbReference>
<feature type="domain" description="Rhamnogalacturonase A/B/Epimerase-like pectate lyase" evidence="2">
    <location>
        <begin position="81"/>
        <end position="167"/>
    </location>
</feature>
<dbReference type="InterPro" id="IPR006311">
    <property type="entry name" value="TAT_signal"/>
</dbReference>
<keyword evidence="4" id="KW-1185">Reference proteome</keyword>
<evidence type="ECO:0000259" key="2">
    <source>
        <dbReference type="Pfam" id="PF12708"/>
    </source>
</evidence>
<gene>
    <name evidence="3" type="ORF">ACIGXA_37770</name>
</gene>
<proteinExistence type="predicted"/>
<dbReference type="RefSeq" id="WP_399657668.1">
    <property type="nucleotide sequence ID" value="NZ_JBITYG010000017.1"/>
</dbReference>
<dbReference type="EMBL" id="JBITYG010000017">
    <property type="protein sequence ID" value="MFI9106268.1"/>
    <property type="molecule type" value="Genomic_DNA"/>
</dbReference>
<dbReference type="Pfam" id="PF12708">
    <property type="entry name" value="Pect-lyase_RHGA_epim"/>
    <property type="match status" value="1"/>
</dbReference>
<keyword evidence="3" id="KW-0378">Hydrolase</keyword>
<name>A0ABW8CII7_9ACTN</name>
<dbReference type="PROSITE" id="PS51318">
    <property type="entry name" value="TAT"/>
    <property type="match status" value="1"/>
</dbReference>
<evidence type="ECO:0000313" key="3">
    <source>
        <dbReference type="EMBL" id="MFI9106268.1"/>
    </source>
</evidence>
<evidence type="ECO:0000313" key="4">
    <source>
        <dbReference type="Proteomes" id="UP001614394"/>
    </source>
</evidence>
<evidence type="ECO:0000256" key="1">
    <source>
        <dbReference type="SAM" id="SignalP"/>
    </source>
</evidence>
<dbReference type="SUPFAM" id="SSF51126">
    <property type="entry name" value="Pectin lyase-like"/>
    <property type="match status" value="1"/>
</dbReference>
<dbReference type="Gene3D" id="2.160.20.10">
    <property type="entry name" value="Single-stranded right-handed beta-helix, Pectin lyase-like"/>
    <property type="match status" value="1"/>
</dbReference>
<feature type="chain" id="PRO_5045773931" evidence="1">
    <location>
        <begin position="33"/>
        <end position="561"/>
    </location>
</feature>
<dbReference type="Proteomes" id="UP001614394">
    <property type="component" value="Unassembled WGS sequence"/>
</dbReference>